<dbReference type="SMART" id="SM01207">
    <property type="entry name" value="G3P_acyltransf"/>
    <property type="match status" value="1"/>
</dbReference>
<dbReference type="RefSeq" id="WP_256944619.1">
    <property type="nucleotide sequence ID" value="NZ_JANHNZ010000002.1"/>
</dbReference>
<feature type="transmembrane region" description="Helical" evidence="10">
    <location>
        <begin position="132"/>
        <end position="159"/>
    </location>
</feature>
<keyword evidence="5 10" id="KW-1133">Transmembrane helix</keyword>
<evidence type="ECO:0000256" key="1">
    <source>
        <dbReference type="ARBA" id="ARBA00022475"/>
    </source>
</evidence>
<evidence type="ECO:0000313" key="12">
    <source>
        <dbReference type="Proteomes" id="UP001059480"/>
    </source>
</evidence>
<proteinExistence type="inferred from homology"/>
<keyword evidence="9 10" id="KW-1208">Phospholipid metabolism</keyword>
<name>A0ABT1WLY7_9LACT</name>
<evidence type="ECO:0000256" key="9">
    <source>
        <dbReference type="ARBA" id="ARBA00023264"/>
    </source>
</evidence>
<comment type="subunit">
    <text evidence="10">Probably interacts with PlsX.</text>
</comment>
<keyword evidence="3 10" id="KW-0808">Transferase</keyword>
<comment type="similarity">
    <text evidence="10">Belongs to the PlsY family.</text>
</comment>
<reference evidence="11" key="3">
    <citation type="journal article" date="2023" name="Microbiol. Resour. Announc.">
        <title>Draft Genome Sequence of Granulicatella sp. Strain S8, Isolated from a Marine Fish, Seriola quinqueradiata.</title>
        <authorList>
            <person name="Lee M."/>
            <person name="Farooq A."/>
            <person name="Jeong J.B."/>
            <person name="Jung M.Y."/>
        </authorList>
    </citation>
    <scope>NUCLEOTIDE SEQUENCE</scope>
    <source>
        <strain evidence="11">S8</strain>
    </source>
</reference>
<keyword evidence="7 10" id="KW-0472">Membrane</keyword>
<dbReference type="PANTHER" id="PTHR30309">
    <property type="entry name" value="INNER MEMBRANE PROTEIN YGIH"/>
    <property type="match status" value="1"/>
</dbReference>
<reference evidence="11" key="1">
    <citation type="submission" date="2022-07" db="EMBL/GenBank/DDBJ databases">
        <authorList>
            <person name="Jung M.-Y."/>
            <person name="Lee M."/>
        </authorList>
    </citation>
    <scope>NUCLEOTIDE SEQUENCE</scope>
    <source>
        <strain evidence="11">S8</strain>
    </source>
</reference>
<evidence type="ECO:0000256" key="7">
    <source>
        <dbReference type="ARBA" id="ARBA00023136"/>
    </source>
</evidence>
<protein>
    <recommendedName>
        <fullName evidence="10">Glycerol-3-phosphate acyltransferase</fullName>
    </recommendedName>
    <alternativeName>
        <fullName evidence="10">Acyl-PO4 G3P acyltransferase</fullName>
    </alternativeName>
    <alternativeName>
        <fullName evidence="10">Acyl-phosphate--glycerol-3-phosphate acyltransferase</fullName>
    </alternativeName>
    <alternativeName>
        <fullName evidence="10">G3P acyltransferase</fullName>
        <shortName evidence="10">GPAT</shortName>
        <ecNumber evidence="10">2.3.1.275</ecNumber>
    </alternativeName>
    <alternativeName>
        <fullName evidence="10">Lysophosphatidic acid synthase</fullName>
        <shortName evidence="10">LPA synthase</shortName>
    </alternativeName>
</protein>
<feature type="transmembrane region" description="Helical" evidence="10">
    <location>
        <begin position="56"/>
        <end position="79"/>
    </location>
</feature>
<dbReference type="Pfam" id="PF02660">
    <property type="entry name" value="G3P_acyltransf"/>
    <property type="match status" value="1"/>
</dbReference>
<organism evidence="11 12">
    <name type="scientific">Granulicatella seriolae</name>
    <dbReference type="NCBI Taxonomy" id="2967226"/>
    <lineage>
        <taxon>Bacteria</taxon>
        <taxon>Bacillati</taxon>
        <taxon>Bacillota</taxon>
        <taxon>Bacilli</taxon>
        <taxon>Lactobacillales</taxon>
        <taxon>Carnobacteriaceae</taxon>
        <taxon>Granulicatella</taxon>
    </lineage>
</organism>
<dbReference type="Proteomes" id="UP001059480">
    <property type="component" value="Unassembled WGS sequence"/>
</dbReference>
<comment type="function">
    <text evidence="10">Catalyzes the transfer of an acyl group from acyl-phosphate (acyl-PO(4)) to glycerol-3-phosphate (G3P) to form lysophosphatidic acid (LPA). This enzyme utilizes acyl-phosphate as fatty acyl donor, but not acyl-CoA or acyl-ACP.</text>
</comment>
<dbReference type="GO" id="GO:0016746">
    <property type="term" value="F:acyltransferase activity"/>
    <property type="evidence" value="ECO:0007669"/>
    <property type="project" value="UniProtKB-KW"/>
</dbReference>
<evidence type="ECO:0000256" key="6">
    <source>
        <dbReference type="ARBA" id="ARBA00023098"/>
    </source>
</evidence>
<keyword evidence="4 10" id="KW-0812">Transmembrane</keyword>
<keyword evidence="6 10" id="KW-0443">Lipid metabolism</keyword>
<evidence type="ECO:0000256" key="4">
    <source>
        <dbReference type="ARBA" id="ARBA00022692"/>
    </source>
</evidence>
<feature type="transmembrane region" description="Helical" evidence="10">
    <location>
        <begin position="165"/>
        <end position="188"/>
    </location>
</feature>
<comment type="catalytic activity">
    <reaction evidence="10">
        <text>an acyl phosphate + sn-glycerol 3-phosphate = a 1-acyl-sn-glycero-3-phosphate + phosphate</text>
        <dbReference type="Rhea" id="RHEA:34075"/>
        <dbReference type="ChEBI" id="CHEBI:43474"/>
        <dbReference type="ChEBI" id="CHEBI:57597"/>
        <dbReference type="ChEBI" id="CHEBI:57970"/>
        <dbReference type="ChEBI" id="CHEBI:59918"/>
        <dbReference type="EC" id="2.3.1.275"/>
    </reaction>
</comment>
<sequence>MNNLGSVLLIILGSYLLGCLQWSYLLVRYIKKQDIRKLGHGNAGASNTVINFGWKFGALVALLDVAKAVCAVILARAVMTIVGLEALDTTLILASAGVAVVLGHVFPFFMNFKGGKGTASAVGMMLAIDWRIGLLGIAALLILTLISNYIAIGAIGMWATYIAGAIFWLESDLTVALLTIILVLSIWLHRENISRILQGTETGLRKTMKKHH</sequence>
<reference evidence="11" key="2">
    <citation type="journal article" date="2023" name="Curr. Microbiol.">
        <title>Granulicatella seriolae sp. nov., a Novel Facultative Anaerobe Isolated from Yellowtail Marine Fish.</title>
        <authorList>
            <person name="Lee M."/>
            <person name="Choi Y.J."/>
            <person name="Farooq A."/>
            <person name="Jeong J.B."/>
            <person name="Jung M.Y."/>
        </authorList>
    </citation>
    <scope>NUCLEOTIDE SEQUENCE</scope>
    <source>
        <strain evidence="11">S8</strain>
    </source>
</reference>
<feature type="transmembrane region" description="Helical" evidence="10">
    <location>
        <begin position="91"/>
        <end position="112"/>
    </location>
</feature>
<comment type="subcellular location">
    <subcellularLocation>
        <location evidence="10">Cell membrane</location>
        <topology evidence="10">Multi-pass membrane protein</topology>
    </subcellularLocation>
</comment>
<comment type="pathway">
    <text evidence="10">Lipid metabolism; phospholipid metabolism.</text>
</comment>
<comment type="caution">
    <text evidence="11">The sequence shown here is derived from an EMBL/GenBank/DDBJ whole genome shotgun (WGS) entry which is preliminary data.</text>
</comment>
<keyword evidence="2 10" id="KW-0444">Lipid biosynthesis</keyword>
<evidence type="ECO:0000256" key="5">
    <source>
        <dbReference type="ARBA" id="ARBA00022989"/>
    </source>
</evidence>
<keyword evidence="1 10" id="KW-1003">Cell membrane</keyword>
<dbReference type="EC" id="2.3.1.275" evidence="10"/>
<dbReference type="HAMAP" id="MF_01043">
    <property type="entry name" value="PlsY"/>
    <property type="match status" value="1"/>
</dbReference>
<evidence type="ECO:0000256" key="2">
    <source>
        <dbReference type="ARBA" id="ARBA00022516"/>
    </source>
</evidence>
<evidence type="ECO:0000256" key="3">
    <source>
        <dbReference type="ARBA" id="ARBA00022679"/>
    </source>
</evidence>
<feature type="transmembrane region" description="Helical" evidence="10">
    <location>
        <begin position="6"/>
        <end position="27"/>
    </location>
</feature>
<evidence type="ECO:0000256" key="10">
    <source>
        <dbReference type="HAMAP-Rule" id="MF_01043"/>
    </source>
</evidence>
<dbReference type="PANTHER" id="PTHR30309:SF0">
    <property type="entry name" value="GLYCEROL-3-PHOSPHATE ACYLTRANSFERASE-RELATED"/>
    <property type="match status" value="1"/>
</dbReference>
<keyword evidence="12" id="KW-1185">Reference proteome</keyword>
<keyword evidence="8 10" id="KW-0594">Phospholipid biosynthesis</keyword>
<evidence type="ECO:0000256" key="8">
    <source>
        <dbReference type="ARBA" id="ARBA00023209"/>
    </source>
</evidence>
<dbReference type="InterPro" id="IPR003811">
    <property type="entry name" value="G3P_acylTferase_PlsY"/>
</dbReference>
<accession>A0ABT1WLY7</accession>
<gene>
    <name evidence="10" type="primary">plsY</name>
    <name evidence="11" type="ORF">NPA36_02975</name>
</gene>
<keyword evidence="11" id="KW-0012">Acyltransferase</keyword>
<dbReference type="EMBL" id="JANHNZ010000002">
    <property type="protein sequence ID" value="MCQ9209505.1"/>
    <property type="molecule type" value="Genomic_DNA"/>
</dbReference>
<evidence type="ECO:0000313" key="11">
    <source>
        <dbReference type="EMBL" id="MCQ9209505.1"/>
    </source>
</evidence>